<proteinExistence type="predicted"/>
<evidence type="ECO:0000313" key="2">
    <source>
        <dbReference type="EMBL" id="GGE23492.1"/>
    </source>
</evidence>
<dbReference type="EMBL" id="BMIQ01000012">
    <property type="protein sequence ID" value="GGE23492.1"/>
    <property type="molecule type" value="Genomic_DNA"/>
</dbReference>
<protein>
    <submittedName>
        <fullName evidence="2">Uncharacterized protein</fullName>
    </submittedName>
</protein>
<evidence type="ECO:0000256" key="1">
    <source>
        <dbReference type="SAM" id="Coils"/>
    </source>
</evidence>
<sequence length="133" mass="14704">MAAPKPRLYELSDSQREELLTRSRDLWKIVCGSLGVMEARGRDHDALADFAPELGAFAYAISEGRVNLGEQLATAHAKAELLEDDADRYERDVEAAIAMCGGDERATIKSLLVLTEFLELEAFGAEGAQYRRK</sequence>
<comment type="caution">
    <text evidence="2">The sequence shown here is derived from an EMBL/GenBank/DDBJ whole genome shotgun (WGS) entry which is preliminary data.</text>
</comment>
<evidence type="ECO:0000313" key="3">
    <source>
        <dbReference type="Proteomes" id="UP000644699"/>
    </source>
</evidence>
<dbReference type="Proteomes" id="UP000644699">
    <property type="component" value="Unassembled WGS sequence"/>
</dbReference>
<organism evidence="2 3">
    <name type="scientific">Aureimonas endophytica</name>
    <dbReference type="NCBI Taxonomy" id="2027858"/>
    <lineage>
        <taxon>Bacteria</taxon>
        <taxon>Pseudomonadati</taxon>
        <taxon>Pseudomonadota</taxon>
        <taxon>Alphaproteobacteria</taxon>
        <taxon>Hyphomicrobiales</taxon>
        <taxon>Aurantimonadaceae</taxon>
        <taxon>Aureimonas</taxon>
    </lineage>
</organism>
<dbReference type="RefSeq" id="WP_188913174.1">
    <property type="nucleotide sequence ID" value="NZ_BMIQ01000012.1"/>
</dbReference>
<keyword evidence="3" id="KW-1185">Reference proteome</keyword>
<reference evidence="2" key="2">
    <citation type="submission" date="2020-09" db="EMBL/GenBank/DDBJ databases">
        <authorList>
            <person name="Sun Q."/>
            <person name="Zhou Y."/>
        </authorList>
    </citation>
    <scope>NUCLEOTIDE SEQUENCE</scope>
    <source>
        <strain evidence="2">CGMCC 1.15367</strain>
    </source>
</reference>
<feature type="coiled-coil region" evidence="1">
    <location>
        <begin position="72"/>
        <end position="99"/>
    </location>
</feature>
<dbReference type="AlphaFoldDB" id="A0A917ED03"/>
<accession>A0A917ED03</accession>
<name>A0A917ED03_9HYPH</name>
<keyword evidence="1" id="KW-0175">Coiled coil</keyword>
<gene>
    <name evidence="2" type="ORF">GCM10011390_48640</name>
</gene>
<reference evidence="2" key="1">
    <citation type="journal article" date="2014" name="Int. J. Syst. Evol. Microbiol.">
        <title>Complete genome sequence of Corynebacterium casei LMG S-19264T (=DSM 44701T), isolated from a smear-ripened cheese.</title>
        <authorList>
            <consortium name="US DOE Joint Genome Institute (JGI-PGF)"/>
            <person name="Walter F."/>
            <person name="Albersmeier A."/>
            <person name="Kalinowski J."/>
            <person name="Ruckert C."/>
        </authorList>
    </citation>
    <scope>NUCLEOTIDE SEQUENCE</scope>
    <source>
        <strain evidence="2">CGMCC 1.15367</strain>
    </source>
</reference>